<evidence type="ECO:0000313" key="1">
    <source>
        <dbReference type="EMBL" id="HCO27354.1"/>
    </source>
</evidence>
<accession>A0A3D3REU2</accession>
<name>A0A3D3REU2_9PLAN</name>
<dbReference type="RefSeq" id="WP_155366732.1">
    <property type="nucleotide sequence ID" value="NZ_CAXAST010000012.1"/>
</dbReference>
<sequence length="126" mass="14090">MENGENDDWDNLEADFCENNDSQDEYEAKIQELINQGKESGESEEDSVYSGFLFSLRARVKLKDHGLSVEDAMLVLTQDNANVKQGSLVYSGKCDKGYAEIVVSSFLTEKEQNTGANYKVVTGYLK</sequence>
<dbReference type="EMBL" id="DQAY01000196">
    <property type="protein sequence ID" value="HCO27354.1"/>
    <property type="molecule type" value="Genomic_DNA"/>
</dbReference>
<evidence type="ECO:0000313" key="2">
    <source>
        <dbReference type="Proteomes" id="UP000263642"/>
    </source>
</evidence>
<proteinExistence type="predicted"/>
<gene>
    <name evidence="1" type="ORF">DIT97_31750</name>
</gene>
<dbReference type="AlphaFoldDB" id="A0A3D3REU2"/>
<organism evidence="1 2">
    <name type="scientific">Gimesia maris</name>
    <dbReference type="NCBI Taxonomy" id="122"/>
    <lineage>
        <taxon>Bacteria</taxon>
        <taxon>Pseudomonadati</taxon>
        <taxon>Planctomycetota</taxon>
        <taxon>Planctomycetia</taxon>
        <taxon>Planctomycetales</taxon>
        <taxon>Planctomycetaceae</taxon>
        <taxon>Gimesia</taxon>
    </lineage>
</organism>
<reference evidence="1 2" key="1">
    <citation type="journal article" date="2018" name="Nat. Biotechnol.">
        <title>A standardized bacterial taxonomy based on genome phylogeny substantially revises the tree of life.</title>
        <authorList>
            <person name="Parks D.H."/>
            <person name="Chuvochina M."/>
            <person name="Waite D.W."/>
            <person name="Rinke C."/>
            <person name="Skarshewski A."/>
            <person name="Chaumeil P.A."/>
            <person name="Hugenholtz P."/>
        </authorList>
    </citation>
    <scope>NUCLEOTIDE SEQUENCE [LARGE SCALE GENOMIC DNA]</scope>
    <source>
        <strain evidence="1">UBA9375</strain>
    </source>
</reference>
<dbReference type="Proteomes" id="UP000263642">
    <property type="component" value="Unassembled WGS sequence"/>
</dbReference>
<protein>
    <submittedName>
        <fullName evidence="1">Uncharacterized protein</fullName>
    </submittedName>
</protein>
<comment type="caution">
    <text evidence="1">The sequence shown here is derived from an EMBL/GenBank/DDBJ whole genome shotgun (WGS) entry which is preliminary data.</text>
</comment>